<dbReference type="RefSeq" id="WP_218283534.1">
    <property type="nucleotide sequence ID" value="NZ_CP078093.1"/>
</dbReference>
<dbReference type="EMBL" id="CP078093">
    <property type="protein sequence ID" value="QXM06841.1"/>
    <property type="molecule type" value="Genomic_DNA"/>
</dbReference>
<proteinExistence type="predicted"/>
<keyword evidence="2" id="KW-1185">Reference proteome</keyword>
<evidence type="ECO:0000313" key="1">
    <source>
        <dbReference type="EMBL" id="QXM06841.1"/>
    </source>
</evidence>
<protein>
    <submittedName>
        <fullName evidence="1">Transcriptional repressor</fullName>
    </submittedName>
</protein>
<dbReference type="Pfam" id="PF01475">
    <property type="entry name" value="FUR"/>
    <property type="match status" value="1"/>
</dbReference>
<gene>
    <name evidence="1" type="ORF">KVH43_03715</name>
</gene>
<organism evidence="1 2">
    <name type="scientific">Crassaminicella indica</name>
    <dbReference type="NCBI Taxonomy" id="2855394"/>
    <lineage>
        <taxon>Bacteria</taxon>
        <taxon>Bacillati</taxon>
        <taxon>Bacillota</taxon>
        <taxon>Clostridia</taxon>
        <taxon>Eubacteriales</taxon>
        <taxon>Clostridiaceae</taxon>
        <taxon>Crassaminicella</taxon>
    </lineage>
</organism>
<dbReference type="PANTHER" id="PTHR33202:SF7">
    <property type="entry name" value="FERRIC UPTAKE REGULATION PROTEIN"/>
    <property type="match status" value="1"/>
</dbReference>
<dbReference type="InterPro" id="IPR002481">
    <property type="entry name" value="FUR"/>
</dbReference>
<sequence>MIDMKIEDKLSKNQLIVYQIFKENSYQKLNIKEIMKLINEKDKKISKRTVYRILKALMNIGKIYCSDMYKGMRSFELIEQNHCLLVCKKCAAIKVINIDDICKWKQLNRRDEKVKITGGWIKLYGLCKKCMEKTTKVIDNYNQLAYNIVDIDNCNQLLHINK</sequence>
<evidence type="ECO:0000313" key="2">
    <source>
        <dbReference type="Proteomes" id="UP000886818"/>
    </source>
</evidence>
<name>A0ABX8RDJ5_9CLOT</name>
<dbReference type="Proteomes" id="UP000886818">
    <property type="component" value="Chromosome"/>
</dbReference>
<reference evidence="1" key="1">
    <citation type="submission" date="2021-07" db="EMBL/GenBank/DDBJ databases">
        <title>Complete genome sequence of Crassaminicella sp. 143-21, isolated from a deep-sea hydrothermal vent.</title>
        <authorList>
            <person name="Li X."/>
        </authorList>
    </citation>
    <scope>NUCLEOTIDE SEQUENCE</scope>
    <source>
        <strain evidence="1">143-21</strain>
    </source>
</reference>
<dbReference type="PANTHER" id="PTHR33202">
    <property type="entry name" value="ZINC UPTAKE REGULATION PROTEIN"/>
    <property type="match status" value="1"/>
</dbReference>
<accession>A0ABX8RDJ5</accession>